<dbReference type="PANTHER" id="PTHR43790:SF3">
    <property type="entry name" value="D-ALLOSE IMPORT ATP-BINDING PROTEIN ALSA-RELATED"/>
    <property type="match status" value="1"/>
</dbReference>
<evidence type="ECO:0000313" key="9">
    <source>
        <dbReference type="Proteomes" id="UP001597053"/>
    </source>
</evidence>
<keyword evidence="4 8" id="KW-0067">ATP-binding</keyword>
<evidence type="ECO:0000256" key="6">
    <source>
        <dbReference type="ARBA" id="ARBA00023136"/>
    </source>
</evidence>
<accession>A0ABW3A6G3</accession>
<organism evidence="8 9">
    <name type="scientific">Micromonospora azadirachtae</name>
    <dbReference type="NCBI Taxonomy" id="1970735"/>
    <lineage>
        <taxon>Bacteria</taxon>
        <taxon>Bacillati</taxon>
        <taxon>Actinomycetota</taxon>
        <taxon>Actinomycetes</taxon>
        <taxon>Micromonosporales</taxon>
        <taxon>Micromonosporaceae</taxon>
        <taxon>Micromonospora</taxon>
    </lineage>
</organism>
<comment type="caution">
    <text evidence="8">The sequence shown here is derived from an EMBL/GenBank/DDBJ whole genome shotgun (WGS) entry which is preliminary data.</text>
</comment>
<name>A0ABW3A6G3_9ACTN</name>
<keyword evidence="6" id="KW-0472">Membrane</keyword>
<evidence type="ECO:0000256" key="5">
    <source>
        <dbReference type="ARBA" id="ARBA00022967"/>
    </source>
</evidence>
<evidence type="ECO:0000256" key="4">
    <source>
        <dbReference type="ARBA" id="ARBA00022840"/>
    </source>
</evidence>
<reference evidence="9" key="1">
    <citation type="journal article" date="2019" name="Int. J. Syst. Evol. Microbiol.">
        <title>The Global Catalogue of Microorganisms (GCM) 10K type strain sequencing project: providing services to taxonomists for standard genome sequencing and annotation.</title>
        <authorList>
            <consortium name="The Broad Institute Genomics Platform"/>
            <consortium name="The Broad Institute Genome Sequencing Center for Infectious Disease"/>
            <person name="Wu L."/>
            <person name="Ma J."/>
        </authorList>
    </citation>
    <scope>NUCLEOTIDE SEQUENCE [LARGE SCALE GENOMIC DNA]</scope>
    <source>
        <strain evidence="9">JCM 32148</strain>
    </source>
</reference>
<feature type="non-terminal residue" evidence="8">
    <location>
        <position position="1"/>
    </location>
</feature>
<evidence type="ECO:0000256" key="1">
    <source>
        <dbReference type="ARBA" id="ARBA00022448"/>
    </source>
</evidence>
<gene>
    <name evidence="8" type="ORF">ACFQZ8_21465</name>
</gene>
<dbReference type="Proteomes" id="UP001597053">
    <property type="component" value="Unassembled WGS sequence"/>
</dbReference>
<keyword evidence="2" id="KW-1003">Cell membrane</keyword>
<evidence type="ECO:0000256" key="3">
    <source>
        <dbReference type="ARBA" id="ARBA00022741"/>
    </source>
</evidence>
<dbReference type="InterPro" id="IPR003439">
    <property type="entry name" value="ABC_transporter-like_ATP-bd"/>
</dbReference>
<evidence type="ECO:0000313" key="8">
    <source>
        <dbReference type="EMBL" id="MFD0786477.1"/>
    </source>
</evidence>
<sequence>RSALSRLGLLIGGAERAEAQRWTRRLQVKASRLTAPVATLSGGNQQKVVLAKWLATEPRILIIDEPTRGIDVGTKAEVHRLLSELANEGLAILMISSELPEVLGMADRILVMHEGRVVRELSRAEANETSVMLAATGQGAAA</sequence>
<dbReference type="SUPFAM" id="SSF52540">
    <property type="entry name" value="P-loop containing nucleoside triphosphate hydrolases"/>
    <property type="match status" value="1"/>
</dbReference>
<dbReference type="InterPro" id="IPR050107">
    <property type="entry name" value="ABC_carbohydrate_import_ATPase"/>
</dbReference>
<evidence type="ECO:0000256" key="2">
    <source>
        <dbReference type="ARBA" id="ARBA00022475"/>
    </source>
</evidence>
<dbReference type="EMBL" id="JBHTHM010001378">
    <property type="protein sequence ID" value="MFD0786477.1"/>
    <property type="molecule type" value="Genomic_DNA"/>
</dbReference>
<dbReference type="GO" id="GO:0005524">
    <property type="term" value="F:ATP binding"/>
    <property type="evidence" value="ECO:0007669"/>
    <property type="project" value="UniProtKB-KW"/>
</dbReference>
<dbReference type="InterPro" id="IPR027417">
    <property type="entry name" value="P-loop_NTPase"/>
</dbReference>
<dbReference type="Pfam" id="PF00005">
    <property type="entry name" value="ABC_tran"/>
    <property type="match status" value="1"/>
</dbReference>
<dbReference type="PANTHER" id="PTHR43790">
    <property type="entry name" value="CARBOHYDRATE TRANSPORT ATP-BINDING PROTEIN MG119-RELATED"/>
    <property type="match status" value="1"/>
</dbReference>
<protein>
    <submittedName>
        <fullName evidence="8">ATP-binding cassette domain-containing protein</fullName>
    </submittedName>
</protein>
<keyword evidence="1" id="KW-0813">Transport</keyword>
<dbReference type="Gene3D" id="3.40.50.300">
    <property type="entry name" value="P-loop containing nucleotide triphosphate hydrolases"/>
    <property type="match status" value="1"/>
</dbReference>
<feature type="domain" description="ABC transporter" evidence="7">
    <location>
        <begin position="17"/>
        <end position="67"/>
    </location>
</feature>
<keyword evidence="5" id="KW-1278">Translocase</keyword>
<proteinExistence type="predicted"/>
<keyword evidence="9" id="KW-1185">Reference proteome</keyword>
<keyword evidence="3" id="KW-0547">Nucleotide-binding</keyword>
<evidence type="ECO:0000259" key="7">
    <source>
        <dbReference type="Pfam" id="PF00005"/>
    </source>
</evidence>